<evidence type="ECO:0000256" key="6">
    <source>
        <dbReference type="PROSITE-ProRule" id="PRU00169"/>
    </source>
</evidence>
<dbReference type="InterPro" id="IPR035965">
    <property type="entry name" value="PAS-like_dom_sf"/>
</dbReference>
<evidence type="ECO:0000259" key="9">
    <source>
        <dbReference type="PROSITE" id="PS50110"/>
    </source>
</evidence>
<keyword evidence="3 6" id="KW-0597">Phosphoprotein</keyword>
<keyword evidence="4" id="KW-0808">Transferase</keyword>
<dbReference type="PROSITE" id="PS50109">
    <property type="entry name" value="HIS_KIN"/>
    <property type="match status" value="1"/>
</dbReference>
<dbReference type="PANTHER" id="PTHR43047:SF72">
    <property type="entry name" value="OSMOSENSING HISTIDINE PROTEIN KINASE SLN1"/>
    <property type="match status" value="1"/>
</dbReference>
<dbReference type="InterPro" id="IPR003594">
    <property type="entry name" value="HATPase_dom"/>
</dbReference>
<dbReference type="InterPro" id="IPR004358">
    <property type="entry name" value="Sig_transdc_His_kin-like_C"/>
</dbReference>
<dbReference type="Gene3D" id="3.30.565.10">
    <property type="entry name" value="Histidine kinase-like ATPase, C-terminal domain"/>
    <property type="match status" value="1"/>
</dbReference>
<dbReference type="Pfam" id="PF00072">
    <property type="entry name" value="Response_reg"/>
    <property type="match status" value="1"/>
</dbReference>
<sequence>MVRSSKPVIPIIALVYTLVIAGLIAGYVFIDNALDRKYRDDLSARLQDSLVATGAALNRWADGRTREAIAAAQLEIVQDAARNLLAIADDEDALIAHPDQKRLATHFRPYLASQHIEGYFIIAPNGISLASSRVANTGTPNLLLAQPDQFMAALSGDPMVTRLQQSDVPLTGEASPRGNSTLFAIAPIWDGQGTVIALMALRLSPRIDLFPLVETTATRSQLNAYAFDSEGNLLSRTPDFEIFENGSVRHDGTARLLEPGTEAQPEFILPVRQALQGNDNVSVDGYLNFAGETVVGAWLYDENLGLGFVNEIDKATAYDLRDFFKRLDLASLIIAIGLSTLGALVALRISHEAEHKKRFVMSLMTANKDVNFVVNAKGIITNVNPAFRNVFGSGRQAAIGSPISDFARIENDADGDLSAKGLNILARNRSDSMIRAHGTGKGGSAIPIGLRVETIDTDSTSESYLVVVHDYRDIERREAALREAYERAEESNRTKASFLSTISHELRSPLVSVISALDLIGDRIGKDEDRSLVSSSRRSTKLLLGMIDDVLDYARMETGNFELTPQDISLENVLQDTVDTLRWQTQSSKTKLIPFCDPELPMVHADGLRVRQILLNLAGNAIKFSSQMQQDGEVQISMQNGAVRNGIQHVVLQVRDNGIGMTGETIAQIFRPFTQGDGSIRRRYGGTGLGLSLTRRLVELMDGRIDVQSTPGEGTTFEIDIPMQAVADRGETDLKTAPALHGKAVFFFFGANPDIAAILRCYVENAGAVFVSDEMPTKTNRHLKPDYVIVYGETAADLEILTTGHAGVPRLEIVGLPDESDRTPRDSRIALAELMPSSLIAKLTGMKAQEEAKPAGAAIPQSKVLLIEDDRMTREITMRMLDKLGVAADAVENGKEGLDHWRSGAYSLLLSDCHMPIMDGFQMAASIREEELDKHLPKTPIVALSADLTMEIKQLCQSCEIDEYVPKPLTPRKLKTLMATYASDGTSRPDA</sequence>
<dbReference type="PANTHER" id="PTHR43047">
    <property type="entry name" value="TWO-COMPONENT HISTIDINE PROTEIN KINASE"/>
    <property type="match status" value="1"/>
</dbReference>
<dbReference type="CDD" id="cd16922">
    <property type="entry name" value="HATPase_EvgS-ArcB-TorS-like"/>
    <property type="match status" value="1"/>
</dbReference>
<feature type="domain" description="Histidine kinase" evidence="8">
    <location>
        <begin position="501"/>
        <end position="725"/>
    </location>
</feature>
<dbReference type="Gene3D" id="3.40.50.2300">
    <property type="match status" value="1"/>
</dbReference>
<name>A0ABS5HTW5_9RHOB</name>
<dbReference type="PRINTS" id="PR00344">
    <property type="entry name" value="BCTRLSENSOR"/>
</dbReference>
<dbReference type="InterPro" id="IPR000014">
    <property type="entry name" value="PAS"/>
</dbReference>
<feature type="modified residue" description="4-aspartylphosphate" evidence="6">
    <location>
        <position position="912"/>
    </location>
</feature>
<dbReference type="InterPro" id="IPR003661">
    <property type="entry name" value="HisK_dim/P_dom"/>
</dbReference>
<evidence type="ECO:0000256" key="5">
    <source>
        <dbReference type="ARBA" id="ARBA00022777"/>
    </source>
</evidence>
<keyword evidence="5" id="KW-0418">Kinase</keyword>
<proteinExistence type="predicted"/>
<dbReference type="SMART" id="SM00388">
    <property type="entry name" value="HisKA"/>
    <property type="match status" value="1"/>
</dbReference>
<dbReference type="Proteomes" id="UP001195941">
    <property type="component" value="Unassembled WGS sequence"/>
</dbReference>
<keyword evidence="11" id="KW-1185">Reference proteome</keyword>
<gene>
    <name evidence="10" type="ORF">IT775_14660</name>
</gene>
<evidence type="ECO:0000256" key="7">
    <source>
        <dbReference type="SAM" id="Phobius"/>
    </source>
</evidence>
<dbReference type="SMART" id="SM00387">
    <property type="entry name" value="HATPase_c"/>
    <property type="match status" value="1"/>
</dbReference>
<dbReference type="SUPFAM" id="SSF47384">
    <property type="entry name" value="Homodimeric domain of signal transducing histidine kinase"/>
    <property type="match status" value="1"/>
</dbReference>
<dbReference type="InterPro" id="IPR036890">
    <property type="entry name" value="HATPase_C_sf"/>
</dbReference>
<dbReference type="Pfam" id="PF00512">
    <property type="entry name" value="HisKA"/>
    <property type="match status" value="1"/>
</dbReference>
<keyword evidence="7" id="KW-1133">Transmembrane helix</keyword>
<keyword evidence="7" id="KW-0472">Membrane</keyword>
<reference evidence="10 11" key="1">
    <citation type="journal article" date="2021" name="Arch. Microbiol.">
        <title>Thalassobius aquimarinus sp. nov., isolated from the Sea of Japan seashore.</title>
        <authorList>
            <person name="Kurilenko V.V."/>
            <person name="Romanenko L.A."/>
            <person name="Chernysheva N.Y."/>
            <person name="Velansky P.V."/>
            <person name="Tekutyeva L.A."/>
            <person name="Isaeva M.P."/>
            <person name="Mikhailov V.V."/>
        </authorList>
    </citation>
    <scope>NUCLEOTIDE SEQUENCE [LARGE SCALE GENOMIC DNA]</scope>
    <source>
        <strain evidence="10 11">KMM 8518</strain>
    </source>
</reference>
<keyword evidence="7" id="KW-0812">Transmembrane</keyword>
<dbReference type="PROSITE" id="PS50110">
    <property type="entry name" value="RESPONSE_REGULATORY"/>
    <property type="match status" value="1"/>
</dbReference>
<dbReference type="Gene3D" id="1.10.287.130">
    <property type="match status" value="1"/>
</dbReference>
<evidence type="ECO:0000313" key="11">
    <source>
        <dbReference type="Proteomes" id="UP001195941"/>
    </source>
</evidence>
<evidence type="ECO:0000256" key="3">
    <source>
        <dbReference type="ARBA" id="ARBA00022553"/>
    </source>
</evidence>
<comment type="caution">
    <text evidence="10">The sequence shown here is derived from an EMBL/GenBank/DDBJ whole genome shotgun (WGS) entry which is preliminary data.</text>
</comment>
<protein>
    <recommendedName>
        <fullName evidence="2">histidine kinase</fullName>
        <ecNumber evidence="2">2.7.13.3</ecNumber>
    </recommendedName>
</protein>
<dbReference type="SUPFAM" id="SSF52172">
    <property type="entry name" value="CheY-like"/>
    <property type="match status" value="1"/>
</dbReference>
<dbReference type="InterPro" id="IPR005467">
    <property type="entry name" value="His_kinase_dom"/>
</dbReference>
<dbReference type="InterPro" id="IPR036097">
    <property type="entry name" value="HisK_dim/P_sf"/>
</dbReference>
<evidence type="ECO:0000256" key="4">
    <source>
        <dbReference type="ARBA" id="ARBA00022679"/>
    </source>
</evidence>
<dbReference type="Pfam" id="PF13426">
    <property type="entry name" value="PAS_9"/>
    <property type="match status" value="1"/>
</dbReference>
<feature type="domain" description="Response regulatory" evidence="9">
    <location>
        <begin position="863"/>
        <end position="982"/>
    </location>
</feature>
<dbReference type="RefSeq" id="WP_212701875.1">
    <property type="nucleotide sequence ID" value="NZ_JADMKU010000014.1"/>
</dbReference>
<dbReference type="Pfam" id="PF02518">
    <property type="entry name" value="HATPase_c"/>
    <property type="match status" value="1"/>
</dbReference>
<dbReference type="CDD" id="cd00082">
    <property type="entry name" value="HisKA"/>
    <property type="match status" value="1"/>
</dbReference>
<dbReference type="CDD" id="cd00130">
    <property type="entry name" value="PAS"/>
    <property type="match status" value="1"/>
</dbReference>
<dbReference type="InterPro" id="IPR001789">
    <property type="entry name" value="Sig_transdc_resp-reg_receiver"/>
</dbReference>
<dbReference type="Gene3D" id="3.30.450.20">
    <property type="entry name" value="PAS domain"/>
    <property type="match status" value="1"/>
</dbReference>
<feature type="transmembrane region" description="Helical" evidence="7">
    <location>
        <begin position="12"/>
        <end position="30"/>
    </location>
</feature>
<comment type="catalytic activity">
    <reaction evidence="1">
        <text>ATP + protein L-histidine = ADP + protein N-phospho-L-histidine.</text>
        <dbReference type="EC" id="2.7.13.3"/>
    </reaction>
</comment>
<dbReference type="CDD" id="cd18773">
    <property type="entry name" value="PDC1_HK_sensor"/>
    <property type="match status" value="1"/>
</dbReference>
<evidence type="ECO:0000256" key="2">
    <source>
        <dbReference type="ARBA" id="ARBA00012438"/>
    </source>
</evidence>
<evidence type="ECO:0000313" key="10">
    <source>
        <dbReference type="EMBL" id="MBR9652358.1"/>
    </source>
</evidence>
<evidence type="ECO:0000256" key="1">
    <source>
        <dbReference type="ARBA" id="ARBA00000085"/>
    </source>
</evidence>
<dbReference type="EMBL" id="JADMKU010000014">
    <property type="protein sequence ID" value="MBR9652358.1"/>
    <property type="molecule type" value="Genomic_DNA"/>
</dbReference>
<organism evidence="10 11">
    <name type="scientific">Thalassovita aquimarina</name>
    <dbReference type="NCBI Taxonomy" id="2785917"/>
    <lineage>
        <taxon>Bacteria</taxon>
        <taxon>Pseudomonadati</taxon>
        <taxon>Pseudomonadota</taxon>
        <taxon>Alphaproteobacteria</taxon>
        <taxon>Rhodobacterales</taxon>
        <taxon>Roseobacteraceae</taxon>
        <taxon>Thalassovita</taxon>
    </lineage>
</organism>
<accession>A0ABS5HTW5</accession>
<dbReference type="CDD" id="cd17546">
    <property type="entry name" value="REC_hyHK_CKI1_RcsC-like"/>
    <property type="match status" value="1"/>
</dbReference>
<dbReference type="SUPFAM" id="SSF55785">
    <property type="entry name" value="PYP-like sensor domain (PAS domain)"/>
    <property type="match status" value="1"/>
</dbReference>
<dbReference type="InterPro" id="IPR011006">
    <property type="entry name" value="CheY-like_superfamily"/>
</dbReference>
<evidence type="ECO:0000259" key="8">
    <source>
        <dbReference type="PROSITE" id="PS50109"/>
    </source>
</evidence>
<dbReference type="EC" id="2.7.13.3" evidence="2"/>
<dbReference type="SMART" id="SM00448">
    <property type="entry name" value="REC"/>
    <property type="match status" value="1"/>
</dbReference>
<dbReference type="SUPFAM" id="SSF55874">
    <property type="entry name" value="ATPase domain of HSP90 chaperone/DNA topoisomerase II/histidine kinase"/>
    <property type="match status" value="1"/>
</dbReference>
<dbReference type="NCBIfam" id="TIGR00229">
    <property type="entry name" value="sensory_box"/>
    <property type="match status" value="1"/>
</dbReference>